<organism evidence="2 3">
    <name type="scientific">Dichomitus squalens</name>
    <dbReference type="NCBI Taxonomy" id="114155"/>
    <lineage>
        <taxon>Eukaryota</taxon>
        <taxon>Fungi</taxon>
        <taxon>Dikarya</taxon>
        <taxon>Basidiomycota</taxon>
        <taxon>Agaricomycotina</taxon>
        <taxon>Agaricomycetes</taxon>
        <taxon>Polyporales</taxon>
        <taxon>Polyporaceae</taxon>
        <taxon>Dichomitus</taxon>
    </lineage>
</organism>
<evidence type="ECO:0000313" key="3">
    <source>
        <dbReference type="Proteomes" id="UP000292082"/>
    </source>
</evidence>
<dbReference type="AlphaFoldDB" id="A0A4Q9PG41"/>
<reference evidence="2 3" key="1">
    <citation type="submission" date="2019-01" db="EMBL/GenBank/DDBJ databases">
        <title>Draft genome sequences of three monokaryotic isolates of the white-rot basidiomycete fungus Dichomitus squalens.</title>
        <authorList>
            <consortium name="DOE Joint Genome Institute"/>
            <person name="Lopez S.C."/>
            <person name="Andreopoulos B."/>
            <person name="Pangilinan J."/>
            <person name="Lipzen A."/>
            <person name="Riley R."/>
            <person name="Ahrendt S."/>
            <person name="Ng V."/>
            <person name="Barry K."/>
            <person name="Daum C."/>
            <person name="Grigoriev I.V."/>
            <person name="Hilden K.S."/>
            <person name="Makela M.R."/>
            <person name="de Vries R.P."/>
        </authorList>
    </citation>
    <scope>NUCLEOTIDE SEQUENCE [LARGE SCALE GENOMIC DNA]</scope>
    <source>
        <strain evidence="2 3">CBS 464.89</strain>
    </source>
</reference>
<keyword evidence="3" id="KW-1185">Reference proteome</keyword>
<name>A0A4Q9PG41_9APHY</name>
<gene>
    <name evidence="2" type="ORF">BD310DRAFT_971296</name>
</gene>
<dbReference type="Proteomes" id="UP000292082">
    <property type="component" value="Unassembled WGS sequence"/>
</dbReference>
<sequence>MTADSGRHSGRPDAQKDGPHTGPALAPGDVRGKLPTTKRARWVKHSIRLDSAVRTLELLSAATGRKERKMDWVPSTTPCVPRRDHADSEIWTAGIATSCPSDLRSFSSELESGDPIHRVASLRNSLHPIQLAAGASRLNGVVPDMAFPTTAAQMPRPVPCAYNGANAVASSSKAQTSIAAAGDVPRPEKAKMIGVQPCTVR</sequence>
<proteinExistence type="predicted"/>
<feature type="compositionally biased region" description="Basic and acidic residues" evidence="1">
    <location>
        <begin position="1"/>
        <end position="19"/>
    </location>
</feature>
<dbReference type="EMBL" id="ML145337">
    <property type="protein sequence ID" value="TBU51346.1"/>
    <property type="molecule type" value="Genomic_DNA"/>
</dbReference>
<evidence type="ECO:0000313" key="2">
    <source>
        <dbReference type="EMBL" id="TBU51346.1"/>
    </source>
</evidence>
<protein>
    <submittedName>
        <fullName evidence="2">Uncharacterized protein</fullName>
    </submittedName>
</protein>
<feature type="region of interest" description="Disordered" evidence="1">
    <location>
        <begin position="1"/>
        <end position="37"/>
    </location>
</feature>
<evidence type="ECO:0000256" key="1">
    <source>
        <dbReference type="SAM" id="MobiDB-lite"/>
    </source>
</evidence>
<accession>A0A4Q9PG41</accession>